<dbReference type="GO" id="GO:0046933">
    <property type="term" value="F:proton-transporting ATP synthase activity, rotational mechanism"/>
    <property type="evidence" value="ECO:0007669"/>
    <property type="project" value="InterPro"/>
</dbReference>
<organism evidence="12">
    <name type="scientific">Hirondellea gigas</name>
    <dbReference type="NCBI Taxonomy" id="1518452"/>
    <lineage>
        <taxon>Eukaryota</taxon>
        <taxon>Metazoa</taxon>
        <taxon>Ecdysozoa</taxon>
        <taxon>Arthropoda</taxon>
        <taxon>Crustacea</taxon>
        <taxon>Multicrustacea</taxon>
        <taxon>Malacostraca</taxon>
        <taxon>Eumalacostraca</taxon>
        <taxon>Peracarida</taxon>
        <taxon>Amphipoda</taxon>
        <taxon>Amphilochidea</taxon>
        <taxon>Lysianassida</taxon>
        <taxon>Lysianassidira</taxon>
        <taxon>Lysianassoidea</taxon>
        <taxon>Lysianassidae</taxon>
        <taxon>Hirondellea</taxon>
    </lineage>
</organism>
<dbReference type="AlphaFoldDB" id="A0A2P2IBU4"/>
<feature type="domain" description="ATPase F1/V1/A1 complex alpha/beta subunit nucleotide-binding" evidence="11">
    <location>
        <begin position="2"/>
        <end position="128"/>
    </location>
</feature>
<evidence type="ECO:0000256" key="10">
    <source>
        <dbReference type="ARBA" id="ARBA00023310"/>
    </source>
</evidence>
<name>A0A2P2IBU4_9CRUS</name>
<dbReference type="Pfam" id="PF00006">
    <property type="entry name" value="ATP-synt_ab"/>
    <property type="match status" value="1"/>
</dbReference>
<evidence type="ECO:0000256" key="2">
    <source>
        <dbReference type="ARBA" id="ARBA00008936"/>
    </source>
</evidence>
<evidence type="ECO:0000256" key="9">
    <source>
        <dbReference type="ARBA" id="ARBA00023196"/>
    </source>
</evidence>
<dbReference type="GO" id="GO:0005524">
    <property type="term" value="F:ATP binding"/>
    <property type="evidence" value="ECO:0007669"/>
    <property type="project" value="UniProtKB-KW"/>
</dbReference>
<evidence type="ECO:0000256" key="6">
    <source>
        <dbReference type="ARBA" id="ARBA00022840"/>
    </source>
</evidence>
<evidence type="ECO:0000259" key="11">
    <source>
        <dbReference type="Pfam" id="PF00006"/>
    </source>
</evidence>
<reference evidence="13" key="1">
    <citation type="submission" date="2017-11" db="EMBL/GenBank/DDBJ databases">
        <title>The sensing device of the deep-sea amphipod.</title>
        <authorList>
            <person name="Kobayashi H."/>
            <person name="Nagahama T."/>
            <person name="Arai W."/>
            <person name="Sasagawa Y."/>
            <person name="Umeda M."/>
            <person name="Hayashi T."/>
            <person name="Nikaido I."/>
            <person name="Watanabe H."/>
            <person name="Oguri K."/>
            <person name="Kitazato H."/>
            <person name="Fujioka K."/>
            <person name="Kido Y."/>
            <person name="Takami H."/>
        </authorList>
    </citation>
    <scope>NUCLEOTIDE SEQUENCE</scope>
    <source>
        <tissue evidence="13">Whole body</tissue>
    </source>
</reference>
<dbReference type="PANTHER" id="PTHR48082">
    <property type="entry name" value="ATP SYNTHASE SUBUNIT ALPHA, MITOCHONDRIAL"/>
    <property type="match status" value="1"/>
</dbReference>
<comment type="subcellular location">
    <subcellularLocation>
        <location evidence="1">Membrane</location>
    </subcellularLocation>
</comment>
<dbReference type="InterPro" id="IPR000194">
    <property type="entry name" value="ATPase_F1/V1/A1_a/bsu_nucl-bd"/>
</dbReference>
<evidence type="ECO:0000256" key="7">
    <source>
        <dbReference type="ARBA" id="ARBA00023065"/>
    </source>
</evidence>
<protein>
    <submittedName>
        <fullName evidence="13">F0F1 ATP synthase subunit alpha</fullName>
    </submittedName>
    <submittedName>
        <fullName evidence="12">Mitochondrial ATP synthase subunit</fullName>
    </submittedName>
</protein>
<evidence type="ECO:0000256" key="1">
    <source>
        <dbReference type="ARBA" id="ARBA00004370"/>
    </source>
</evidence>
<evidence type="ECO:0000256" key="4">
    <source>
        <dbReference type="ARBA" id="ARBA00022741"/>
    </source>
</evidence>
<keyword evidence="5" id="KW-0375">Hydrogen ion transport</keyword>
<keyword evidence="6" id="KW-0067">ATP-binding</keyword>
<dbReference type="Gene3D" id="3.40.50.12240">
    <property type="match status" value="1"/>
</dbReference>
<accession>A0A2P2IBU4</accession>
<evidence type="ECO:0000256" key="3">
    <source>
        <dbReference type="ARBA" id="ARBA00022448"/>
    </source>
</evidence>
<dbReference type="GO" id="GO:0045259">
    <property type="term" value="C:proton-transporting ATP synthase complex"/>
    <property type="evidence" value="ECO:0007669"/>
    <property type="project" value="UniProtKB-KW"/>
</dbReference>
<keyword evidence="10" id="KW-0066">ATP synthesis</keyword>
<proteinExistence type="evidence at transcript level"/>
<evidence type="ECO:0000256" key="5">
    <source>
        <dbReference type="ARBA" id="ARBA00022781"/>
    </source>
</evidence>
<keyword evidence="8" id="KW-0472">Membrane</keyword>
<dbReference type="InterPro" id="IPR005294">
    <property type="entry name" value="ATP_synth_F1_asu"/>
</dbReference>
<evidence type="ECO:0000256" key="8">
    <source>
        <dbReference type="ARBA" id="ARBA00023136"/>
    </source>
</evidence>
<keyword evidence="9" id="KW-0139">CF(1)</keyword>
<dbReference type="PANTHER" id="PTHR48082:SF2">
    <property type="entry name" value="ATP SYNTHASE SUBUNIT ALPHA, MITOCHONDRIAL"/>
    <property type="match status" value="1"/>
</dbReference>
<evidence type="ECO:0000313" key="13">
    <source>
        <dbReference type="EMBL" id="LAC25751.1"/>
    </source>
</evidence>
<dbReference type="EMBL" id="IACT01006624">
    <property type="protein sequence ID" value="LAC25751.1"/>
    <property type="molecule type" value="mRNA"/>
</dbReference>
<sequence length="140" mass="15880">MAPFSGCVLAEFFRDNGLHSLIIYDDLKAHSNTYRQLGLLMRKPPGREAYPGDTFYLHSRLLERAAQMSKKYGYGSLTALPVVEILQDNLSSFIPTNLISITDGQWFLRSDYQKRGLFPALDLEKSVSRIGKKSQSLFMV</sequence>
<dbReference type="InterPro" id="IPR027417">
    <property type="entry name" value="P-loop_NTPase"/>
</dbReference>
<dbReference type="FunFam" id="3.40.50.300:FF:002432">
    <property type="entry name" value="ATP synthase subunit alpha, mitochondrial"/>
    <property type="match status" value="1"/>
</dbReference>
<reference evidence="12" key="2">
    <citation type="journal article" date="2018" name="Biosci. Biotechnol. Biochem.">
        <title>Polysaccharide hydrolase of the hadal zone amphipods Hirondellea gigas.</title>
        <authorList>
            <person name="Kobayashi H."/>
            <person name="Nagahama T."/>
            <person name="Arai W."/>
            <person name="Sasagawa Y."/>
            <person name="Umeda M."/>
            <person name="Hayashi T."/>
            <person name="Nikaido I."/>
            <person name="Watanabe H."/>
            <person name="Oguri K."/>
            <person name="Kitazato H."/>
            <person name="Fujioka K."/>
            <person name="Kido Y."/>
            <person name="Takami H."/>
        </authorList>
    </citation>
    <scope>NUCLEOTIDE SEQUENCE</scope>
    <source>
        <tissue evidence="12">Whole body</tissue>
    </source>
</reference>
<dbReference type="GO" id="GO:0043531">
    <property type="term" value="F:ADP binding"/>
    <property type="evidence" value="ECO:0007669"/>
    <property type="project" value="TreeGrafter"/>
</dbReference>
<comment type="similarity">
    <text evidence="2">Belongs to the ATPase alpha/beta chains family.</text>
</comment>
<evidence type="ECO:0000313" key="12">
    <source>
        <dbReference type="EMBL" id="LAB71477.1"/>
    </source>
</evidence>
<dbReference type="EMBL" id="IACF01005894">
    <property type="protein sequence ID" value="LAB71477.1"/>
    <property type="molecule type" value="mRNA"/>
</dbReference>
<keyword evidence="4" id="KW-0547">Nucleotide-binding</keyword>
<keyword evidence="3" id="KW-0813">Transport</keyword>
<keyword evidence="7" id="KW-0406">Ion transport</keyword>
<dbReference type="SUPFAM" id="SSF52540">
    <property type="entry name" value="P-loop containing nucleoside triphosphate hydrolases"/>
    <property type="match status" value="1"/>
</dbReference>